<evidence type="ECO:0000313" key="2">
    <source>
        <dbReference type="EMBL" id="KAK2652442.1"/>
    </source>
</evidence>
<feature type="region of interest" description="Disordered" evidence="1">
    <location>
        <begin position="18"/>
        <end position="40"/>
    </location>
</feature>
<evidence type="ECO:0000256" key="1">
    <source>
        <dbReference type="SAM" id="MobiDB-lite"/>
    </source>
</evidence>
<proteinExistence type="predicted"/>
<feature type="compositionally biased region" description="Pro residues" evidence="1">
    <location>
        <begin position="25"/>
        <end position="40"/>
    </location>
</feature>
<evidence type="ECO:0000313" key="3">
    <source>
        <dbReference type="Proteomes" id="UP001280121"/>
    </source>
</evidence>
<organism evidence="2 3">
    <name type="scientific">Dipteronia dyeriana</name>
    <dbReference type="NCBI Taxonomy" id="168575"/>
    <lineage>
        <taxon>Eukaryota</taxon>
        <taxon>Viridiplantae</taxon>
        <taxon>Streptophyta</taxon>
        <taxon>Embryophyta</taxon>
        <taxon>Tracheophyta</taxon>
        <taxon>Spermatophyta</taxon>
        <taxon>Magnoliopsida</taxon>
        <taxon>eudicotyledons</taxon>
        <taxon>Gunneridae</taxon>
        <taxon>Pentapetalae</taxon>
        <taxon>rosids</taxon>
        <taxon>malvids</taxon>
        <taxon>Sapindales</taxon>
        <taxon>Sapindaceae</taxon>
        <taxon>Hippocastanoideae</taxon>
        <taxon>Acereae</taxon>
        <taxon>Dipteronia</taxon>
    </lineage>
</organism>
<dbReference type="EMBL" id="JANJYI010000004">
    <property type="protein sequence ID" value="KAK2652442.1"/>
    <property type="molecule type" value="Genomic_DNA"/>
</dbReference>
<accession>A0AAD9X463</accession>
<comment type="caution">
    <text evidence="2">The sequence shown here is derived from an EMBL/GenBank/DDBJ whole genome shotgun (WGS) entry which is preliminary data.</text>
</comment>
<dbReference type="Proteomes" id="UP001280121">
    <property type="component" value="Unassembled WGS sequence"/>
</dbReference>
<sequence length="100" mass="11625">MNAKITMEFENKRELLGHPNLYKKAPPPPTLPLPPPPPPSLSMVTPDNEIMWWERLLQSGEFVQETPATTSMRVVRWDYRDQLLGRKISTGTNVCWQYLF</sequence>
<protein>
    <submittedName>
        <fullName evidence="2">Uncharacterized protein</fullName>
    </submittedName>
</protein>
<keyword evidence="3" id="KW-1185">Reference proteome</keyword>
<reference evidence="2" key="1">
    <citation type="journal article" date="2023" name="Plant J.">
        <title>Genome sequences and population genomics provide insights into the demographic history, inbreeding, and mutation load of two 'living fossil' tree species of Dipteronia.</title>
        <authorList>
            <person name="Feng Y."/>
            <person name="Comes H.P."/>
            <person name="Chen J."/>
            <person name="Zhu S."/>
            <person name="Lu R."/>
            <person name="Zhang X."/>
            <person name="Li P."/>
            <person name="Qiu J."/>
            <person name="Olsen K.M."/>
            <person name="Qiu Y."/>
        </authorList>
    </citation>
    <scope>NUCLEOTIDE SEQUENCE</scope>
    <source>
        <strain evidence="2">KIB01</strain>
    </source>
</reference>
<dbReference type="AlphaFoldDB" id="A0AAD9X463"/>
<name>A0AAD9X463_9ROSI</name>
<gene>
    <name evidence="2" type="ORF">Ddye_012298</name>
</gene>